<dbReference type="RefSeq" id="XP_011313444.1">
    <property type="nucleotide sequence ID" value="XM_011315142.1"/>
</dbReference>
<accession>A0A9R1TMC5</accession>
<dbReference type="Pfam" id="PF14974">
    <property type="entry name" value="P_C10"/>
    <property type="match status" value="1"/>
</dbReference>
<evidence type="ECO:0000256" key="1">
    <source>
        <dbReference type="ARBA" id="ARBA00004496"/>
    </source>
</evidence>
<evidence type="ECO:0000313" key="6">
    <source>
        <dbReference type="RefSeq" id="XP_011313437.1"/>
    </source>
</evidence>
<dbReference type="RefSeq" id="XP_011313437.1">
    <property type="nucleotide sequence ID" value="XM_011315135.1"/>
</dbReference>
<keyword evidence="5" id="KW-1185">Reference proteome</keyword>
<accession>A0A9R1UAF3</accession>
<proteinExistence type="inferred from homology"/>
<reference evidence="6 7" key="1">
    <citation type="submission" date="2025-04" db="UniProtKB">
        <authorList>
            <consortium name="RefSeq"/>
        </authorList>
    </citation>
    <scope>IDENTIFICATION</scope>
    <source>
        <strain evidence="6 7">USDA-PBARC FA_bdor</strain>
        <tissue evidence="6 7">Whole organism</tissue>
    </source>
</reference>
<dbReference type="GO" id="GO:0009791">
    <property type="term" value="P:post-embryonic development"/>
    <property type="evidence" value="ECO:0007669"/>
    <property type="project" value="TreeGrafter"/>
</dbReference>
<keyword evidence="4" id="KW-0963">Cytoplasm</keyword>
<evidence type="ECO:0000256" key="4">
    <source>
        <dbReference type="ARBA" id="ARBA00022490"/>
    </source>
</evidence>
<dbReference type="GeneID" id="105272900"/>
<comment type="similarity">
    <text evidence="2">Belongs to the UPF0456 family.</text>
</comment>
<dbReference type="PANTHER" id="PTHR13463">
    <property type="entry name" value="PROTEIN C10"/>
    <property type="match status" value="1"/>
</dbReference>
<organism evidence="5 6">
    <name type="scientific">Fopius arisanus</name>
    <dbReference type="NCBI Taxonomy" id="64838"/>
    <lineage>
        <taxon>Eukaryota</taxon>
        <taxon>Metazoa</taxon>
        <taxon>Ecdysozoa</taxon>
        <taxon>Arthropoda</taxon>
        <taxon>Hexapoda</taxon>
        <taxon>Insecta</taxon>
        <taxon>Pterygota</taxon>
        <taxon>Neoptera</taxon>
        <taxon>Endopterygota</taxon>
        <taxon>Hymenoptera</taxon>
        <taxon>Apocrita</taxon>
        <taxon>Ichneumonoidea</taxon>
        <taxon>Braconidae</taxon>
        <taxon>Opiinae</taxon>
        <taxon>Fopius</taxon>
    </lineage>
</organism>
<dbReference type="PANTHER" id="PTHR13463:SF3">
    <property type="entry name" value="PROTEIN C10"/>
    <property type="match status" value="1"/>
</dbReference>
<evidence type="ECO:0000256" key="3">
    <source>
        <dbReference type="ARBA" id="ARBA00020502"/>
    </source>
</evidence>
<sequence length="119" mass="13213">MINMTAAPNFTVESAKAALNEILTALSAPENVKKISEAKENSGNEMLKMMQFVFPIVIQIQMDVIKNYGFSEGREGPLQFLQCIRTLEREDPEIGRLHNQIRAYFLPPVASSPSGEASL</sequence>
<dbReference type="OrthoDB" id="75738at2759"/>
<name>A0A9R1UAF3_9HYME</name>
<evidence type="ECO:0000313" key="5">
    <source>
        <dbReference type="Proteomes" id="UP000694866"/>
    </source>
</evidence>
<evidence type="ECO:0000313" key="7">
    <source>
        <dbReference type="RefSeq" id="XP_011313444.1"/>
    </source>
</evidence>
<dbReference type="InterPro" id="IPR026317">
    <property type="entry name" value="P_C10"/>
</dbReference>
<protein>
    <recommendedName>
        <fullName evidence="3">Protein C10</fullName>
    </recommendedName>
</protein>
<gene>
    <name evidence="6 7" type="primary">LOC105272900</name>
</gene>
<comment type="subcellular location">
    <subcellularLocation>
        <location evidence="1">Cytoplasm</location>
    </subcellularLocation>
</comment>
<dbReference type="GO" id="GO:0005737">
    <property type="term" value="C:cytoplasm"/>
    <property type="evidence" value="ECO:0007669"/>
    <property type="project" value="UniProtKB-SubCell"/>
</dbReference>
<evidence type="ECO:0000256" key="2">
    <source>
        <dbReference type="ARBA" id="ARBA00007083"/>
    </source>
</evidence>
<dbReference type="Proteomes" id="UP000694866">
    <property type="component" value="Unplaced"/>
</dbReference>
<dbReference type="AlphaFoldDB" id="A0A9R1UAF3"/>
<dbReference type="KEGG" id="fas:105272900"/>